<evidence type="ECO:0008006" key="3">
    <source>
        <dbReference type="Google" id="ProtNLM"/>
    </source>
</evidence>
<evidence type="ECO:0000313" key="2">
    <source>
        <dbReference type="Proteomes" id="UP001470230"/>
    </source>
</evidence>
<dbReference type="Proteomes" id="UP001470230">
    <property type="component" value="Unassembled WGS sequence"/>
</dbReference>
<gene>
    <name evidence="1" type="ORF">M9Y10_029151</name>
</gene>
<reference evidence="1 2" key="1">
    <citation type="submission" date="2024-04" db="EMBL/GenBank/DDBJ databases">
        <title>Tritrichomonas musculus Genome.</title>
        <authorList>
            <person name="Alves-Ferreira E."/>
            <person name="Grigg M."/>
            <person name="Lorenzi H."/>
            <person name="Galac M."/>
        </authorList>
    </citation>
    <scope>NUCLEOTIDE SEQUENCE [LARGE SCALE GENOMIC DNA]</scope>
    <source>
        <strain evidence="1 2">EAF2021</strain>
    </source>
</reference>
<keyword evidence="2" id="KW-1185">Reference proteome</keyword>
<sequence length="899" mass="106149">MQSNAIWATYLQLYNQKLVGNDSHKVIIQDVLIKLLFCNIISDDILIRGLKYIHSNYIQYLYNYHSIRKQIFNIKKVNASFETNLIYSAVYSGGFSNTEDILLKMKFYIQLRDPSLKKINIEGIFNSFSNIWMPLLKDQMNKYLTINNYNLAYIPEFSKFFILAFIGYRHFPCGYPSLLKSVLFDYLFGKIFIEQIVFYISGKGNEAQMDAFQTFLHIIFPNSLVSNEEKIFANLLNISNSNESQFSELAVNILTNCCKYSNKEFGIDLVCFKNDFIRFRFEKFIDVEPIKFSVDITSELPESKLSTSPTPEPDTTNFERVLNQSIIENDQQNYNKAIECLNAHQKNDIQQHFIDFNRTCSNTFNNACKDDTNDECQLLFDNAQNPMDQVNSNEEHIPKIDINFIEDKSCAYSEEDEEEEEEECNEINDNYQIYIDKANELLQNLPEFDKIRYHIESLISVLSYEKIDFNFDDLIKPLKSRIDIREEKTRNVNMIGCIKYKYSQSMKKLRCEIARMSKQIQEKDKKIIEFDESQIQNEHEEISNSFKSIEPVLQKVILIKYKNKHFDMQSKLFWLNLFCINHNFFDIIKLLLKTTHPTDTSIYRWFRKIIYFRFLDFQDLGKVPEIISYYSEKLNYKKGERFSLSFDAINFKPGIQRRSLKDPFYGFSSDYFWQGQNDIQEVINGNLSQDSFLKICYERGYIGDYMFVFYLDSIDRIEIKDVPIFIYIKKNGFANEQIHEIKTKLVRIIKECGFTLEFVFSDGDGIEQDHQISLLKLWQPILENNCESYLIDGFVEIIDCFFNFMIPLTGGLDFICITDGMHLHKRIRYEIVNRKSLILARYFQGSFQKVSFYVPELQKILKNLCPEYVFCTPSRPKWTIIILTLCLSRKSVNTFSSKQ</sequence>
<proteinExistence type="predicted"/>
<organism evidence="1 2">
    <name type="scientific">Tritrichomonas musculus</name>
    <dbReference type="NCBI Taxonomy" id="1915356"/>
    <lineage>
        <taxon>Eukaryota</taxon>
        <taxon>Metamonada</taxon>
        <taxon>Parabasalia</taxon>
        <taxon>Tritrichomonadida</taxon>
        <taxon>Tritrichomonadidae</taxon>
        <taxon>Tritrichomonas</taxon>
    </lineage>
</organism>
<protein>
    <recommendedName>
        <fullName evidence="3">HECT domain-containing protein</fullName>
    </recommendedName>
</protein>
<name>A0ABR2KLB7_9EUKA</name>
<evidence type="ECO:0000313" key="1">
    <source>
        <dbReference type="EMBL" id="KAK8891929.1"/>
    </source>
</evidence>
<accession>A0ABR2KLB7</accession>
<dbReference type="EMBL" id="JAPFFF010000004">
    <property type="protein sequence ID" value="KAK8891929.1"/>
    <property type="molecule type" value="Genomic_DNA"/>
</dbReference>
<comment type="caution">
    <text evidence="1">The sequence shown here is derived from an EMBL/GenBank/DDBJ whole genome shotgun (WGS) entry which is preliminary data.</text>
</comment>